<gene>
    <name evidence="2" type="ORF">HNR61_004238</name>
</gene>
<keyword evidence="1" id="KW-1133">Transmembrane helix</keyword>
<reference evidence="2 3" key="1">
    <citation type="submission" date="2020-08" db="EMBL/GenBank/DDBJ databases">
        <title>Genomic Encyclopedia of Type Strains, Phase IV (KMG-IV): sequencing the most valuable type-strain genomes for metagenomic binning, comparative biology and taxonomic classification.</title>
        <authorList>
            <person name="Goeker M."/>
        </authorList>
    </citation>
    <scope>NUCLEOTIDE SEQUENCE [LARGE SCALE GENOMIC DNA]</scope>
    <source>
        <strain evidence="2 3">DSM 44197</strain>
    </source>
</reference>
<accession>A0A7W3LQX1</accession>
<keyword evidence="1" id="KW-0812">Transmembrane</keyword>
<sequence length="141" mass="15645">MKLHHRVNSRQVGDTIVVSYRATPIKVRRPAQGSSVVDVRCGACDGTVQLRVHSVQRTRRARLRWLGLVVLALLVAAAGTYLHFRSDCRDPIALALVALMAWILGLAAAVFWTFRWHLEDGVRIASKSAANAAHELIPFVR</sequence>
<evidence type="ECO:0000256" key="1">
    <source>
        <dbReference type="SAM" id="Phobius"/>
    </source>
</evidence>
<evidence type="ECO:0000313" key="2">
    <source>
        <dbReference type="EMBL" id="MBA8952592.1"/>
    </source>
</evidence>
<keyword evidence="1" id="KW-0472">Membrane</keyword>
<name>A0A7W3LQX1_ACTNM</name>
<dbReference type="AlphaFoldDB" id="A0A7W3LQX1"/>
<dbReference type="RefSeq" id="WP_182844866.1">
    <property type="nucleotide sequence ID" value="NZ_BAAALP010000005.1"/>
</dbReference>
<evidence type="ECO:0000313" key="3">
    <source>
        <dbReference type="Proteomes" id="UP000572680"/>
    </source>
</evidence>
<dbReference type="Proteomes" id="UP000572680">
    <property type="component" value="Unassembled WGS sequence"/>
</dbReference>
<feature type="transmembrane region" description="Helical" evidence="1">
    <location>
        <begin position="65"/>
        <end position="86"/>
    </location>
</feature>
<proteinExistence type="predicted"/>
<keyword evidence="3" id="KW-1185">Reference proteome</keyword>
<comment type="caution">
    <text evidence="2">The sequence shown here is derived from an EMBL/GenBank/DDBJ whole genome shotgun (WGS) entry which is preliminary data.</text>
</comment>
<organism evidence="2 3">
    <name type="scientific">Actinomadura namibiensis</name>
    <dbReference type="NCBI Taxonomy" id="182080"/>
    <lineage>
        <taxon>Bacteria</taxon>
        <taxon>Bacillati</taxon>
        <taxon>Actinomycetota</taxon>
        <taxon>Actinomycetes</taxon>
        <taxon>Streptosporangiales</taxon>
        <taxon>Thermomonosporaceae</taxon>
        <taxon>Actinomadura</taxon>
    </lineage>
</organism>
<protein>
    <submittedName>
        <fullName evidence="2">Uncharacterized protein</fullName>
    </submittedName>
</protein>
<dbReference type="EMBL" id="JACJIA010000005">
    <property type="protein sequence ID" value="MBA8952592.1"/>
    <property type="molecule type" value="Genomic_DNA"/>
</dbReference>
<feature type="transmembrane region" description="Helical" evidence="1">
    <location>
        <begin position="92"/>
        <end position="114"/>
    </location>
</feature>